<dbReference type="RefSeq" id="WP_141198833.1">
    <property type="nucleotide sequence ID" value="NZ_CP041186.1"/>
</dbReference>
<comment type="similarity">
    <text evidence="2">Belongs to the multi antimicrobial extrusion (MATE) (TC 2.A.66.1) family.</text>
</comment>
<dbReference type="AlphaFoldDB" id="A0A4Y6PVI4"/>
<evidence type="ECO:0000256" key="2">
    <source>
        <dbReference type="ARBA" id="ARBA00010199"/>
    </source>
</evidence>
<evidence type="ECO:0000256" key="1">
    <source>
        <dbReference type="ARBA" id="ARBA00004651"/>
    </source>
</evidence>
<evidence type="ECO:0000256" key="4">
    <source>
        <dbReference type="ARBA" id="ARBA00022475"/>
    </source>
</evidence>
<dbReference type="OrthoDB" id="9805232at2"/>
<dbReference type="GO" id="GO:0042910">
    <property type="term" value="F:xenobiotic transmembrane transporter activity"/>
    <property type="evidence" value="ECO:0007669"/>
    <property type="project" value="InterPro"/>
</dbReference>
<keyword evidence="4" id="KW-1003">Cell membrane</keyword>
<dbReference type="Pfam" id="PF01554">
    <property type="entry name" value="MatE"/>
    <property type="match status" value="2"/>
</dbReference>
<keyword evidence="7 8" id="KW-0472">Membrane</keyword>
<feature type="transmembrane region" description="Helical" evidence="8">
    <location>
        <begin position="241"/>
        <end position="264"/>
    </location>
</feature>
<dbReference type="InterPro" id="IPR002528">
    <property type="entry name" value="MATE_fam"/>
</dbReference>
<keyword evidence="6 8" id="KW-1133">Transmembrane helix</keyword>
<dbReference type="PIRSF" id="PIRSF006603">
    <property type="entry name" value="DinF"/>
    <property type="match status" value="1"/>
</dbReference>
<name>A0A4Y6PVI4_PERCE</name>
<feature type="transmembrane region" description="Helical" evidence="8">
    <location>
        <begin position="382"/>
        <end position="400"/>
    </location>
</feature>
<dbReference type="PANTHER" id="PTHR42893">
    <property type="entry name" value="PROTEIN DETOXIFICATION 44, CHLOROPLASTIC-RELATED"/>
    <property type="match status" value="1"/>
</dbReference>
<feature type="transmembrane region" description="Helical" evidence="8">
    <location>
        <begin position="412"/>
        <end position="431"/>
    </location>
</feature>
<dbReference type="Proteomes" id="UP000315995">
    <property type="component" value="Chromosome"/>
</dbReference>
<dbReference type="GO" id="GO:0015297">
    <property type="term" value="F:antiporter activity"/>
    <property type="evidence" value="ECO:0007669"/>
    <property type="project" value="InterPro"/>
</dbReference>
<evidence type="ECO:0000256" key="5">
    <source>
        <dbReference type="ARBA" id="ARBA00022692"/>
    </source>
</evidence>
<sequence length="444" mass="46836">MKFSALRHKHDPEILRLAVPALGSLAVDPLVSLVDTAFVGQLGTAPLGALGINASLFAMTFVIFNFLAYGTTPRVGNALGRGDRKAAGQVVIQAFTLALAAGALALALLQIFAGPILTLMGATGELREPAMTYLRIRAFAGPAVLLLNVGHGAFRGYQDTRTAMVVTIALNLVNLVLDPILIFGLGWGIAGAATATVIAQWLGALTFVWLLLKSRREELGIELVRPTLEQMLPFLRIGSSLLLRTGALVGTMTLATAVAARVGVVAVAAHQVANQLWGFLALVVDALAVAAQALVAKHLGSGDVDEARDVSDRLLQWGLGVGAVLALGFAALRPVLPGLFTDEAQTVARVMDIFIFVAVLQPINGVVFVWDGIYMGAEKFGFLAKAMVVSAAGAVAVLLLTRPMGWGLEGVWWGITALMLVRVVTLGVPYARRRVFAKPDDVPR</sequence>
<protein>
    <submittedName>
        <fullName evidence="9">MATE family efflux transporter</fullName>
    </submittedName>
</protein>
<feature type="transmembrane region" description="Helical" evidence="8">
    <location>
        <begin position="317"/>
        <end position="336"/>
    </location>
</feature>
<dbReference type="InterPro" id="IPR044644">
    <property type="entry name" value="DinF-like"/>
</dbReference>
<feature type="transmembrane region" description="Helical" evidence="8">
    <location>
        <begin position="189"/>
        <end position="212"/>
    </location>
</feature>
<keyword evidence="10" id="KW-1185">Reference proteome</keyword>
<dbReference type="CDD" id="cd13136">
    <property type="entry name" value="MATE_DinF_like"/>
    <property type="match status" value="1"/>
</dbReference>
<evidence type="ECO:0000256" key="3">
    <source>
        <dbReference type="ARBA" id="ARBA00022448"/>
    </source>
</evidence>
<evidence type="ECO:0000256" key="8">
    <source>
        <dbReference type="SAM" id="Phobius"/>
    </source>
</evidence>
<proteinExistence type="inferred from homology"/>
<dbReference type="NCBIfam" id="TIGR00797">
    <property type="entry name" value="matE"/>
    <property type="match status" value="1"/>
</dbReference>
<dbReference type="PANTHER" id="PTHR42893:SF46">
    <property type="entry name" value="PROTEIN DETOXIFICATION 44, CHLOROPLASTIC"/>
    <property type="match status" value="1"/>
</dbReference>
<feature type="transmembrane region" description="Helical" evidence="8">
    <location>
        <begin position="162"/>
        <end position="183"/>
    </location>
</feature>
<comment type="subcellular location">
    <subcellularLocation>
        <location evidence="1">Cell membrane</location>
        <topology evidence="1">Multi-pass membrane protein</topology>
    </subcellularLocation>
</comment>
<evidence type="ECO:0000313" key="9">
    <source>
        <dbReference type="EMBL" id="QDG52361.1"/>
    </source>
</evidence>
<dbReference type="GO" id="GO:0005886">
    <property type="term" value="C:plasma membrane"/>
    <property type="evidence" value="ECO:0007669"/>
    <property type="project" value="UniProtKB-SubCell"/>
</dbReference>
<organism evidence="9 10">
    <name type="scientific">Persicimonas caeni</name>
    <dbReference type="NCBI Taxonomy" id="2292766"/>
    <lineage>
        <taxon>Bacteria</taxon>
        <taxon>Deltaproteobacteria</taxon>
        <taxon>Bradymonadales</taxon>
        <taxon>Bradymonadaceae</taxon>
        <taxon>Persicimonas</taxon>
    </lineage>
</organism>
<dbReference type="InterPro" id="IPR048279">
    <property type="entry name" value="MdtK-like"/>
</dbReference>
<gene>
    <name evidence="9" type="ORF">FIV42_16920</name>
</gene>
<evidence type="ECO:0000256" key="6">
    <source>
        <dbReference type="ARBA" id="ARBA00022989"/>
    </source>
</evidence>
<feature type="transmembrane region" description="Helical" evidence="8">
    <location>
        <begin position="90"/>
        <end position="113"/>
    </location>
</feature>
<evidence type="ECO:0000256" key="7">
    <source>
        <dbReference type="ARBA" id="ARBA00023136"/>
    </source>
</evidence>
<dbReference type="EMBL" id="CP041186">
    <property type="protein sequence ID" value="QDG52361.1"/>
    <property type="molecule type" value="Genomic_DNA"/>
</dbReference>
<evidence type="ECO:0000313" key="10">
    <source>
        <dbReference type="Proteomes" id="UP000315995"/>
    </source>
</evidence>
<keyword evidence="3" id="KW-0813">Transport</keyword>
<keyword evidence="5 8" id="KW-0812">Transmembrane</keyword>
<accession>A0A5B8YAY3</accession>
<accession>A0A4Y6PVI4</accession>
<feature type="transmembrane region" description="Helical" evidence="8">
    <location>
        <begin position="348"/>
        <end position="370"/>
    </location>
</feature>
<feature type="transmembrane region" description="Helical" evidence="8">
    <location>
        <begin position="133"/>
        <end position="150"/>
    </location>
</feature>
<feature type="transmembrane region" description="Helical" evidence="8">
    <location>
        <begin position="276"/>
        <end position="296"/>
    </location>
</feature>
<feature type="transmembrane region" description="Helical" evidence="8">
    <location>
        <begin position="49"/>
        <end position="69"/>
    </location>
</feature>
<reference evidence="9 10" key="1">
    <citation type="submission" date="2019-06" db="EMBL/GenBank/DDBJ databases">
        <title>Persicimonas caeni gen. nov., sp. nov., a predatory bacterium isolated from solar saltern.</title>
        <authorList>
            <person name="Wang S."/>
        </authorList>
    </citation>
    <scope>NUCLEOTIDE SEQUENCE [LARGE SCALE GENOMIC DNA]</scope>
    <source>
        <strain evidence="9 10">YN101</strain>
    </source>
</reference>